<evidence type="ECO:0000256" key="2">
    <source>
        <dbReference type="ARBA" id="ARBA00022768"/>
    </source>
</evidence>
<dbReference type="FunFam" id="3.40.50.300:FF:000091">
    <property type="entry name" value="Probable GTP-binding protein 1"/>
    <property type="match status" value="1"/>
</dbReference>
<sequence>MDETINIFNTHDKLDRECDDGNIEYKRELLNLDEDKFNKRLTQMKYRLFEGFGECLYFIGVGDDGSLLGLDIKEYTESIKNLEDIAIKLDCSIFKLSEANKNNCHMGEFLIRENDKNNYLDIKIGVAGNVDSGKSTTIGTLTKNILDDGRGKARVHVFNYKHEVDSGRTSSIGHQILGFDKNGNIINSKHSWGEIASQSVKLISFYDLAGHEKYLRTTIYGLSSIYPDYCLIMIGANMGINHMTREHIGLCINLKIPFIILVTKIDMVPQNVLEETMQKINNMCKNRIRKIPYIIKNMSDIINVIKNIKSDSIVPIIQISNVTNTNLDLVKSLFHLLPMRNDYNQYVNKHVELLIDNTYSVTGHSTIVSGMLKSGTIKVNDNLLLGPFYDSTYRQVKVRSIHLNYKDLKEAYAGSFICISLKNILRRDIKKGMIITSEDNNLKVAVKQFIAQIHILHSPTTIKEGYQPFVHIDHVRQAVKLLEILNIESKIEDNNKLLRTGDKADVKLEFLIKPEYIKPGMRLIFREGKVKALGKVLEVLN</sequence>
<dbReference type="AlphaFoldDB" id="A0A6C0DAQ2"/>
<dbReference type="PANTHER" id="PTHR43721:SF9">
    <property type="entry name" value="GTP-BINDING PROTEIN 1"/>
    <property type="match status" value="1"/>
</dbReference>
<dbReference type="GO" id="GO:0003924">
    <property type="term" value="F:GTPase activity"/>
    <property type="evidence" value="ECO:0007669"/>
    <property type="project" value="InterPro"/>
</dbReference>
<dbReference type="CDD" id="cd03694">
    <property type="entry name" value="GTPBP_II"/>
    <property type="match status" value="1"/>
</dbReference>
<protein>
    <recommendedName>
        <fullName evidence="5">Tr-type G domain-containing protein</fullName>
    </recommendedName>
</protein>
<dbReference type="Gene3D" id="2.40.30.10">
    <property type="entry name" value="Translation factors"/>
    <property type="match status" value="2"/>
</dbReference>
<dbReference type="InterPro" id="IPR009001">
    <property type="entry name" value="Transl_elong_EF1A/Init_IF2_C"/>
</dbReference>
<dbReference type="Pfam" id="PF03144">
    <property type="entry name" value="GTP_EFTU_D2"/>
    <property type="match status" value="1"/>
</dbReference>
<evidence type="ECO:0000256" key="4">
    <source>
        <dbReference type="ARBA" id="ARBA00023134"/>
    </source>
</evidence>
<evidence type="ECO:0000313" key="6">
    <source>
        <dbReference type="EMBL" id="QHT13482.1"/>
    </source>
</evidence>
<dbReference type="SUPFAM" id="SSF50447">
    <property type="entry name" value="Translation proteins"/>
    <property type="match status" value="1"/>
</dbReference>
<dbReference type="InterPro" id="IPR000795">
    <property type="entry name" value="T_Tr_GTP-bd_dom"/>
</dbReference>
<name>A0A6C0DAQ2_9ZZZZ</name>
<keyword evidence="2" id="KW-0251">Elongation factor</keyword>
<dbReference type="Gene3D" id="3.40.50.300">
    <property type="entry name" value="P-loop containing nucleotide triphosphate hydrolases"/>
    <property type="match status" value="1"/>
</dbReference>
<dbReference type="Pfam" id="PF00009">
    <property type="entry name" value="GTP_EFTU"/>
    <property type="match status" value="1"/>
</dbReference>
<dbReference type="EMBL" id="MN739570">
    <property type="protein sequence ID" value="QHT13482.1"/>
    <property type="molecule type" value="Genomic_DNA"/>
</dbReference>
<dbReference type="InterPro" id="IPR004160">
    <property type="entry name" value="Transl_elong_EFTu/EF1A_C"/>
</dbReference>
<dbReference type="GO" id="GO:0003746">
    <property type="term" value="F:translation elongation factor activity"/>
    <property type="evidence" value="ECO:0007669"/>
    <property type="project" value="UniProtKB-KW"/>
</dbReference>
<dbReference type="InterPro" id="IPR004161">
    <property type="entry name" value="EFTu-like_2"/>
</dbReference>
<dbReference type="PROSITE" id="PS51722">
    <property type="entry name" value="G_TR_2"/>
    <property type="match status" value="1"/>
</dbReference>
<dbReference type="SUPFAM" id="SSF50465">
    <property type="entry name" value="EF-Tu/eEF-1alpha/eIF2-gamma C-terminal domain"/>
    <property type="match status" value="1"/>
</dbReference>
<keyword evidence="3" id="KW-0648">Protein biosynthesis</keyword>
<dbReference type="PANTHER" id="PTHR43721">
    <property type="entry name" value="ELONGATION FACTOR TU-RELATED"/>
    <property type="match status" value="1"/>
</dbReference>
<dbReference type="CDD" id="cd04165">
    <property type="entry name" value="GTPBP1_like"/>
    <property type="match status" value="1"/>
</dbReference>
<dbReference type="InterPro" id="IPR050055">
    <property type="entry name" value="EF-Tu_GTPase"/>
</dbReference>
<dbReference type="Pfam" id="PF03143">
    <property type="entry name" value="GTP_EFTU_D3"/>
    <property type="match status" value="1"/>
</dbReference>
<accession>A0A6C0DAQ2</accession>
<dbReference type="InterPro" id="IPR035531">
    <property type="entry name" value="GTPBP1-like"/>
</dbReference>
<dbReference type="SUPFAM" id="SSF52540">
    <property type="entry name" value="P-loop containing nucleoside triphosphate hydrolases"/>
    <property type="match status" value="1"/>
</dbReference>
<keyword evidence="4" id="KW-0342">GTP-binding</keyword>
<organism evidence="6">
    <name type="scientific">viral metagenome</name>
    <dbReference type="NCBI Taxonomy" id="1070528"/>
    <lineage>
        <taxon>unclassified sequences</taxon>
        <taxon>metagenomes</taxon>
        <taxon>organismal metagenomes</taxon>
    </lineage>
</organism>
<dbReference type="InterPro" id="IPR027417">
    <property type="entry name" value="P-loop_NTPase"/>
</dbReference>
<dbReference type="InterPro" id="IPR009000">
    <property type="entry name" value="Transl_B-barrel_sf"/>
</dbReference>
<feature type="domain" description="Tr-type G" evidence="5">
    <location>
        <begin position="119"/>
        <end position="349"/>
    </location>
</feature>
<dbReference type="CDD" id="cd03708">
    <property type="entry name" value="GTPBP_III"/>
    <property type="match status" value="1"/>
</dbReference>
<evidence type="ECO:0000256" key="3">
    <source>
        <dbReference type="ARBA" id="ARBA00022917"/>
    </source>
</evidence>
<keyword evidence="1" id="KW-0547">Nucleotide-binding</keyword>
<dbReference type="GO" id="GO:0005525">
    <property type="term" value="F:GTP binding"/>
    <property type="evidence" value="ECO:0007669"/>
    <property type="project" value="UniProtKB-KW"/>
</dbReference>
<proteinExistence type="predicted"/>
<evidence type="ECO:0000259" key="5">
    <source>
        <dbReference type="PROSITE" id="PS51722"/>
    </source>
</evidence>
<reference evidence="6" key="1">
    <citation type="journal article" date="2020" name="Nature">
        <title>Giant virus diversity and host interactions through global metagenomics.</title>
        <authorList>
            <person name="Schulz F."/>
            <person name="Roux S."/>
            <person name="Paez-Espino D."/>
            <person name="Jungbluth S."/>
            <person name="Walsh D.A."/>
            <person name="Denef V.J."/>
            <person name="McMahon K.D."/>
            <person name="Konstantinidis K.T."/>
            <person name="Eloe-Fadrosh E.A."/>
            <person name="Kyrpides N.C."/>
            <person name="Woyke T."/>
        </authorList>
    </citation>
    <scope>NUCLEOTIDE SEQUENCE</scope>
    <source>
        <strain evidence="6">GVMAG-M-3300023174-131</strain>
    </source>
</reference>
<evidence type="ECO:0000256" key="1">
    <source>
        <dbReference type="ARBA" id="ARBA00022741"/>
    </source>
</evidence>